<evidence type="ECO:0000256" key="4">
    <source>
        <dbReference type="ARBA" id="ARBA00022989"/>
    </source>
</evidence>
<evidence type="ECO:0000256" key="3">
    <source>
        <dbReference type="ARBA" id="ARBA00022692"/>
    </source>
</evidence>
<keyword evidence="6" id="KW-0046">Antibiotic resistance</keyword>
<dbReference type="CDD" id="cd17321">
    <property type="entry name" value="MFS_MMR_MDR_like"/>
    <property type="match status" value="1"/>
</dbReference>
<comment type="caution">
    <text evidence="10">The sequence shown here is derived from an EMBL/GenBank/DDBJ whole genome shotgun (WGS) entry which is preliminary data.</text>
</comment>
<evidence type="ECO:0000256" key="8">
    <source>
        <dbReference type="SAM" id="Phobius"/>
    </source>
</evidence>
<comment type="subcellular location">
    <subcellularLocation>
        <location evidence="1">Cell membrane</location>
        <topology evidence="1">Multi-pass membrane protein</topology>
    </subcellularLocation>
</comment>
<dbReference type="Proteomes" id="UP001501009">
    <property type="component" value="Unassembled WGS sequence"/>
</dbReference>
<keyword evidence="2" id="KW-0813">Transport</keyword>
<dbReference type="PANTHER" id="PTHR42718:SF9">
    <property type="entry name" value="MAJOR FACILITATOR SUPERFAMILY MULTIDRUG TRANSPORTER MFSC"/>
    <property type="match status" value="1"/>
</dbReference>
<feature type="transmembrane region" description="Helical" evidence="8">
    <location>
        <begin position="432"/>
        <end position="454"/>
    </location>
</feature>
<dbReference type="InterPro" id="IPR020846">
    <property type="entry name" value="MFS_dom"/>
</dbReference>
<evidence type="ECO:0000256" key="2">
    <source>
        <dbReference type="ARBA" id="ARBA00022448"/>
    </source>
</evidence>
<dbReference type="Gene3D" id="1.20.1250.20">
    <property type="entry name" value="MFS general substrate transporter like domains"/>
    <property type="match status" value="2"/>
</dbReference>
<dbReference type="InterPro" id="IPR036259">
    <property type="entry name" value="MFS_trans_sf"/>
</dbReference>
<evidence type="ECO:0000313" key="10">
    <source>
        <dbReference type="EMBL" id="GAA3798549.1"/>
    </source>
</evidence>
<feature type="transmembrane region" description="Helical" evidence="8">
    <location>
        <begin position="359"/>
        <end position="378"/>
    </location>
</feature>
<feature type="transmembrane region" description="Helical" evidence="8">
    <location>
        <begin position="298"/>
        <end position="319"/>
    </location>
</feature>
<dbReference type="EMBL" id="BAABDE010000017">
    <property type="protein sequence ID" value="GAA3798549.1"/>
    <property type="molecule type" value="Genomic_DNA"/>
</dbReference>
<feature type="transmembrane region" description="Helical" evidence="8">
    <location>
        <begin position="92"/>
        <end position="111"/>
    </location>
</feature>
<evidence type="ECO:0000256" key="1">
    <source>
        <dbReference type="ARBA" id="ARBA00004651"/>
    </source>
</evidence>
<keyword evidence="11" id="KW-1185">Reference proteome</keyword>
<evidence type="ECO:0000256" key="5">
    <source>
        <dbReference type="ARBA" id="ARBA00023136"/>
    </source>
</evidence>
<feature type="transmembrane region" description="Helical" evidence="8">
    <location>
        <begin position="247"/>
        <end position="269"/>
    </location>
</feature>
<feature type="transmembrane region" description="Helical" evidence="8">
    <location>
        <begin position="117"/>
        <end position="139"/>
    </location>
</feature>
<keyword evidence="3 8" id="KW-0812">Transmembrane</keyword>
<evidence type="ECO:0000256" key="6">
    <source>
        <dbReference type="ARBA" id="ARBA00023251"/>
    </source>
</evidence>
<dbReference type="PRINTS" id="PR01036">
    <property type="entry name" value="TCRTETB"/>
</dbReference>
<feature type="domain" description="Major facilitator superfamily (MFS) profile" evidence="9">
    <location>
        <begin position="26"/>
        <end position="542"/>
    </location>
</feature>
<feature type="region of interest" description="Disordered" evidence="7">
    <location>
        <begin position="1"/>
        <end position="21"/>
    </location>
</feature>
<feature type="transmembrane region" description="Helical" evidence="8">
    <location>
        <begin position="390"/>
        <end position="411"/>
    </location>
</feature>
<dbReference type="PROSITE" id="PS50850">
    <property type="entry name" value="MFS"/>
    <property type="match status" value="1"/>
</dbReference>
<protein>
    <submittedName>
        <fullName evidence="10">MFS transporter</fullName>
    </submittedName>
</protein>
<organism evidence="10 11">
    <name type="scientific">Streptomyces coacervatus</name>
    <dbReference type="NCBI Taxonomy" id="647381"/>
    <lineage>
        <taxon>Bacteria</taxon>
        <taxon>Bacillati</taxon>
        <taxon>Actinomycetota</taxon>
        <taxon>Actinomycetes</taxon>
        <taxon>Kitasatosporales</taxon>
        <taxon>Streptomycetaceae</taxon>
        <taxon>Streptomyces</taxon>
    </lineage>
</organism>
<name>A0ABP7HS30_9ACTN</name>
<dbReference type="InterPro" id="IPR011701">
    <property type="entry name" value="MFS"/>
</dbReference>
<feature type="transmembrane region" description="Helical" evidence="8">
    <location>
        <begin position="151"/>
        <end position="173"/>
    </location>
</feature>
<dbReference type="Pfam" id="PF07690">
    <property type="entry name" value="MFS_1"/>
    <property type="match status" value="1"/>
</dbReference>
<keyword evidence="5 8" id="KW-0472">Membrane</keyword>
<feature type="transmembrane region" description="Helical" evidence="8">
    <location>
        <begin position="179"/>
        <end position="201"/>
    </location>
</feature>
<evidence type="ECO:0000259" key="9">
    <source>
        <dbReference type="PROSITE" id="PS50850"/>
    </source>
</evidence>
<sequence length="551" mass="57181">MANGDGTGDVTNGDGTPEGSSSSRIVLLTLASGQFLMALDSSVMNVSIATVAEDVGTTVTGIQGAITAYTLVMAMFMIPGGKVGALIGRKRAFVIGSVIYGCGSLTTALAPNLTVLLLGWSFLEGVGAALILPAIVALVAGNFPPERRPAAYGLVAAAGAVAIALGPLIGGIATTYFSWRWVFVGEVAIVLAILLLARRIADAPTEARQRLDLIGAVLSALGLGIFVYGVLRSDEWGWFKPKPDAPAWLGVSLTVWLMLAGLLLVWLFLRWEAYQVRQRRDPLIDPDMLHNRQLTGGLTMFFFQYLVQMGVFFLVPLYLSVALGLSALSTGAHILPLSLTLLAAAILIPRFLPDVSPRLVVRLGVLALFAGAVVLMAALDADAGGEIVTIPLLLIGLGMGALASQLGSVTVSAVPDEQSAEVGGVQNAVTNLGASIGTALAGSILIAALTTSFLTSVEQNPAIPAEVKNQATTELQSGVPFLSDAQLKDALDQAGTSPEVTQAALDANAEARLDGLRAALAVLAATALVALFFAQRIPTTQPGSKRTQPRP</sequence>
<feature type="transmembrane region" description="Helical" evidence="8">
    <location>
        <begin position="60"/>
        <end position="80"/>
    </location>
</feature>
<evidence type="ECO:0000313" key="11">
    <source>
        <dbReference type="Proteomes" id="UP001501009"/>
    </source>
</evidence>
<evidence type="ECO:0000256" key="7">
    <source>
        <dbReference type="SAM" id="MobiDB-lite"/>
    </source>
</evidence>
<feature type="transmembrane region" description="Helical" evidence="8">
    <location>
        <begin position="515"/>
        <end position="534"/>
    </location>
</feature>
<accession>A0ABP7HS30</accession>
<gene>
    <name evidence="10" type="ORF">GCM10022403_035420</name>
</gene>
<reference evidence="11" key="1">
    <citation type="journal article" date="2019" name="Int. J. Syst. Evol. Microbiol.">
        <title>The Global Catalogue of Microorganisms (GCM) 10K type strain sequencing project: providing services to taxonomists for standard genome sequencing and annotation.</title>
        <authorList>
            <consortium name="The Broad Institute Genomics Platform"/>
            <consortium name="The Broad Institute Genome Sequencing Center for Infectious Disease"/>
            <person name="Wu L."/>
            <person name="Ma J."/>
        </authorList>
    </citation>
    <scope>NUCLEOTIDE SEQUENCE [LARGE SCALE GENOMIC DNA]</scope>
    <source>
        <strain evidence="11">JCM 17138</strain>
    </source>
</reference>
<keyword evidence="4 8" id="KW-1133">Transmembrane helix</keyword>
<feature type="transmembrane region" description="Helical" evidence="8">
    <location>
        <begin position="213"/>
        <end position="231"/>
    </location>
</feature>
<feature type="compositionally biased region" description="Low complexity" evidence="7">
    <location>
        <begin position="1"/>
        <end position="15"/>
    </location>
</feature>
<dbReference type="RefSeq" id="WP_275778519.1">
    <property type="nucleotide sequence ID" value="NZ_BAABDE010000017.1"/>
</dbReference>
<dbReference type="PANTHER" id="PTHR42718">
    <property type="entry name" value="MAJOR FACILITATOR SUPERFAMILY MULTIDRUG TRANSPORTER MFSC"/>
    <property type="match status" value="1"/>
</dbReference>
<dbReference type="SUPFAM" id="SSF103473">
    <property type="entry name" value="MFS general substrate transporter"/>
    <property type="match status" value="1"/>
</dbReference>
<feature type="transmembrane region" description="Helical" evidence="8">
    <location>
        <begin position="331"/>
        <end position="352"/>
    </location>
</feature>
<proteinExistence type="predicted"/>